<dbReference type="Proteomes" id="UP000198598">
    <property type="component" value="Unassembled WGS sequence"/>
</dbReference>
<sequence length="43" mass="4647">MKKVSNSEVIIKKALGSRMTRIKSCDNPKSANKASTGSVHTWG</sequence>
<reference evidence="2 3" key="1">
    <citation type="submission" date="2016-10" db="EMBL/GenBank/DDBJ databases">
        <authorList>
            <person name="de Groot N.N."/>
        </authorList>
    </citation>
    <scope>NUCLEOTIDE SEQUENCE [LARGE SCALE GENOMIC DNA]</scope>
    <source>
        <strain evidence="2 3">DSM 26130</strain>
    </source>
</reference>
<keyword evidence="3" id="KW-1185">Reference proteome</keyword>
<evidence type="ECO:0000256" key="1">
    <source>
        <dbReference type="SAM" id="MobiDB-lite"/>
    </source>
</evidence>
<evidence type="ECO:0000313" key="2">
    <source>
        <dbReference type="EMBL" id="SFE87494.1"/>
    </source>
</evidence>
<organism evidence="2 3">
    <name type="scientific">Spirosoma endophyticum</name>
    <dbReference type="NCBI Taxonomy" id="662367"/>
    <lineage>
        <taxon>Bacteria</taxon>
        <taxon>Pseudomonadati</taxon>
        <taxon>Bacteroidota</taxon>
        <taxon>Cytophagia</taxon>
        <taxon>Cytophagales</taxon>
        <taxon>Cytophagaceae</taxon>
        <taxon>Spirosoma</taxon>
    </lineage>
</organism>
<dbReference type="AlphaFoldDB" id="A0A1I2E3L0"/>
<dbReference type="EMBL" id="FOLQ01000021">
    <property type="protein sequence ID" value="SFE87494.1"/>
    <property type="molecule type" value="Genomic_DNA"/>
</dbReference>
<dbReference type="STRING" id="662367.SAMN05216167_12113"/>
<accession>A0A1I2E3L0</accession>
<gene>
    <name evidence="2" type="ORF">SAMN05216167_12113</name>
</gene>
<protein>
    <submittedName>
        <fullName evidence="2">Uncharacterized protein</fullName>
    </submittedName>
</protein>
<proteinExistence type="predicted"/>
<feature type="compositionally biased region" description="Polar residues" evidence="1">
    <location>
        <begin position="27"/>
        <end position="43"/>
    </location>
</feature>
<feature type="region of interest" description="Disordered" evidence="1">
    <location>
        <begin position="21"/>
        <end position="43"/>
    </location>
</feature>
<evidence type="ECO:0000313" key="3">
    <source>
        <dbReference type="Proteomes" id="UP000198598"/>
    </source>
</evidence>
<name>A0A1I2E3L0_9BACT</name>